<dbReference type="Proteomes" id="UP000034665">
    <property type="component" value="Unassembled WGS sequence"/>
</dbReference>
<evidence type="ECO:0008006" key="3">
    <source>
        <dbReference type="Google" id="ProtNLM"/>
    </source>
</evidence>
<reference evidence="1 2" key="1">
    <citation type="journal article" date="2015" name="Nature">
        <title>rRNA introns, odd ribosomes, and small enigmatic genomes across a large radiation of phyla.</title>
        <authorList>
            <person name="Brown C.T."/>
            <person name="Hug L.A."/>
            <person name="Thomas B.C."/>
            <person name="Sharon I."/>
            <person name="Castelle C.J."/>
            <person name="Singh A."/>
            <person name="Wilkins M.J."/>
            <person name="Williams K.H."/>
            <person name="Banfield J.F."/>
        </authorList>
    </citation>
    <scope>NUCLEOTIDE SEQUENCE [LARGE SCALE GENOMIC DNA]</scope>
</reference>
<evidence type="ECO:0000313" key="2">
    <source>
        <dbReference type="Proteomes" id="UP000034665"/>
    </source>
</evidence>
<proteinExistence type="predicted"/>
<comment type="caution">
    <text evidence="1">The sequence shown here is derived from an EMBL/GenBank/DDBJ whole genome shotgun (WGS) entry which is preliminary data.</text>
</comment>
<accession>A0A0G0N8K6</accession>
<evidence type="ECO:0000313" key="1">
    <source>
        <dbReference type="EMBL" id="KKR12519.1"/>
    </source>
</evidence>
<dbReference type="EMBL" id="LBWR01000001">
    <property type="protein sequence ID" value="KKR12519.1"/>
    <property type="molecule type" value="Genomic_DNA"/>
</dbReference>
<gene>
    <name evidence="1" type="ORF">UT41_C0001G0063</name>
</gene>
<dbReference type="STRING" id="1619013.UT41_C0001G0063"/>
<name>A0A0G0N8K6_9BACT</name>
<dbReference type="AlphaFoldDB" id="A0A0G0N8K6"/>
<organism evidence="1 2">
    <name type="scientific">Candidatus Wolfebacteria bacterium GW2011_GWC2_39_22</name>
    <dbReference type="NCBI Taxonomy" id="1619013"/>
    <lineage>
        <taxon>Bacteria</taxon>
        <taxon>Candidatus Wolfeibacteriota</taxon>
    </lineage>
</organism>
<sequence>MALILWFVFLCVVGVVCINLYPSACGSGKIGNFWKGRHAKVVAIGKGALWTLWGVAVLSPLYYEFPSHTSVVVTFDRDHVIEHRLGKFCWEWGEFSNLPTGDMAISSGVTFLTENPKVRHLRYSLNAGISNPEAFYSDPLRRINASDVDSEHGADAASFTYSPGRSVKEEVEALVITQLFEFNNRFSKQLVGFYNPLDSKQQQDFRALIEPWLNDQLAKDGVTVVAKNFKID</sequence>
<protein>
    <recommendedName>
        <fullName evidence="3">Band 7 domain-containing protein</fullName>
    </recommendedName>
</protein>